<dbReference type="Gene3D" id="3.30.450.20">
    <property type="entry name" value="PAS domain"/>
    <property type="match status" value="1"/>
</dbReference>
<dbReference type="PANTHER" id="PTHR33121:SF71">
    <property type="entry name" value="OXYGEN SENSOR PROTEIN DOSP"/>
    <property type="match status" value="1"/>
</dbReference>
<dbReference type="PaxDb" id="411902-CLOBOL_01636"/>
<dbReference type="InterPro" id="IPR029016">
    <property type="entry name" value="GAF-like_dom_sf"/>
</dbReference>
<evidence type="ECO:0000259" key="2">
    <source>
        <dbReference type="PROSITE" id="PS50887"/>
    </source>
</evidence>
<dbReference type="InterPro" id="IPR043128">
    <property type="entry name" value="Rev_trsase/Diguanyl_cyclase"/>
</dbReference>
<dbReference type="CDD" id="cd01948">
    <property type="entry name" value="EAL"/>
    <property type="match status" value="1"/>
</dbReference>
<dbReference type="GO" id="GO:0071111">
    <property type="term" value="F:cyclic-guanylate-specific phosphodiesterase activity"/>
    <property type="evidence" value="ECO:0007669"/>
    <property type="project" value="InterPro"/>
</dbReference>
<sequence>MQESFFEKTIIDQQHLIAYASDPDTYEILYMTQAAASLCGLNAREAYGKKCYELIQGRNAPCPFCTNDKLKLDVPYRWEHYNEKLQRWMDITDILVPFQGKNRRLEFARDITEQKETFDRVSNRLSVEEALVDCIQTLSGETDVTVAVNRFLALIGRFYAADRAYIFEYGENVIYNTFEWCAPGVSREIENLQEIPLEYIANWNDKFEHDGEFYITSLGRELVVDSNEYRILHDQGIESLSAAPLMKQGKIIGFLGVDNPTENVEDLSLLRSVCGFVLDEMERRRLIEELERSSYTDLLTGVSNRNCYIKKLNQLSCSTLHTLGVIYIDINGMKKLNDNFGHEYGDRVIQNVADILRARAESNAFRVGGDEFVVLCENTKQEDFQALAESLRRDFEESRDFEVSIGCTWKDRDISVDNEIMRADDLMYAQKQGYYHTILHGGGHTRTGIATEILREIADRRFVIYYQPQISLKTGRIMGAEALIRKRDDSGRLIPPDQFIPYYERERVISHLDLHVFQTVCSDLREWAKQGVKTRISSNFSRMTLMASDIVQQLAQICRDYDVPTQQLTIEVTESISKLEAGQLLTLMRLLLGEGFSISLDDFGSQYSNLSILTMLEFNEIKFDKSLVEELGSNIKSRVVMKNAMQICRELPKTCSLAEGIETIEQLELLRQYQCEYGQGYYFAKPMKVEAFLDLLKKEQALDAPVLTGNNPPDEE</sequence>
<evidence type="ECO:0000259" key="1">
    <source>
        <dbReference type="PROSITE" id="PS50883"/>
    </source>
</evidence>
<dbReference type="eggNOG" id="COG2203">
    <property type="taxonomic scope" value="Bacteria"/>
</dbReference>
<accession>A8RLI8</accession>
<dbReference type="Pfam" id="PF00563">
    <property type="entry name" value="EAL"/>
    <property type="match status" value="1"/>
</dbReference>
<dbReference type="SUPFAM" id="SSF55785">
    <property type="entry name" value="PYP-like sensor domain (PAS domain)"/>
    <property type="match status" value="1"/>
</dbReference>
<dbReference type="AlphaFoldDB" id="A8RLI8"/>
<dbReference type="SMART" id="SM00267">
    <property type="entry name" value="GGDEF"/>
    <property type="match status" value="1"/>
</dbReference>
<reference evidence="3 4" key="1">
    <citation type="submission" date="2007-08" db="EMBL/GenBank/DDBJ databases">
        <authorList>
            <person name="Fulton L."/>
            <person name="Clifton S."/>
            <person name="Fulton B."/>
            <person name="Xu J."/>
            <person name="Minx P."/>
            <person name="Pepin K.H."/>
            <person name="Johnson M."/>
            <person name="Thiruvilangam P."/>
            <person name="Bhonagiri V."/>
            <person name="Nash W.E."/>
            <person name="Mardis E.R."/>
            <person name="Wilson R.K."/>
        </authorList>
    </citation>
    <scope>NUCLEOTIDE SEQUENCE [LARGE SCALE GENOMIC DNA]</scope>
    <source>
        <strain evidence="4">ATCC BAA-613 / DSM 15670 / CCUG 46953 / JCM 12243 / WAL 16351</strain>
    </source>
</reference>
<dbReference type="InterPro" id="IPR050706">
    <property type="entry name" value="Cyclic-di-GMP_PDE-like"/>
</dbReference>
<dbReference type="InterPro" id="IPR035965">
    <property type="entry name" value="PAS-like_dom_sf"/>
</dbReference>
<gene>
    <name evidence="3" type="ORF">CLOBOL_01636</name>
</gene>
<comment type="caution">
    <text evidence="3">The sequence shown here is derived from an EMBL/GenBank/DDBJ whole genome shotgun (WGS) entry which is preliminary data.</text>
</comment>
<dbReference type="HOGENOM" id="CLU_000445_70_20_9"/>
<dbReference type="InterPro" id="IPR000160">
    <property type="entry name" value="GGDEF_dom"/>
</dbReference>
<protein>
    <recommendedName>
        <fullName evidence="5">EAL domain-containing protein</fullName>
    </recommendedName>
</protein>
<dbReference type="PANTHER" id="PTHR33121">
    <property type="entry name" value="CYCLIC DI-GMP PHOSPHODIESTERASE PDEF"/>
    <property type="match status" value="1"/>
</dbReference>
<name>A8RLI8_ENTBW</name>
<dbReference type="eggNOG" id="COG2200">
    <property type="taxonomic scope" value="Bacteria"/>
</dbReference>
<evidence type="ECO:0008006" key="5">
    <source>
        <dbReference type="Google" id="ProtNLM"/>
    </source>
</evidence>
<dbReference type="InterPro" id="IPR035919">
    <property type="entry name" value="EAL_sf"/>
</dbReference>
<dbReference type="Gene3D" id="3.30.70.270">
    <property type="match status" value="1"/>
</dbReference>
<dbReference type="SUPFAM" id="SSF141868">
    <property type="entry name" value="EAL domain-like"/>
    <property type="match status" value="1"/>
</dbReference>
<reference evidence="3 4" key="2">
    <citation type="submission" date="2007-09" db="EMBL/GenBank/DDBJ databases">
        <title>Draft genome sequence of Clostridium bolteae (ATCC BAA-613).</title>
        <authorList>
            <person name="Sudarsanam P."/>
            <person name="Ley R."/>
            <person name="Guruge J."/>
            <person name="Turnbaugh P.J."/>
            <person name="Mahowald M."/>
            <person name="Liep D."/>
            <person name="Gordon J."/>
        </authorList>
    </citation>
    <scope>NUCLEOTIDE SEQUENCE [LARGE SCALE GENOMIC DNA]</scope>
    <source>
        <strain evidence="4">ATCC BAA-613 / DSM 15670 / CCUG 46953 / JCM 12243 / WAL 16351</strain>
    </source>
</reference>
<dbReference type="PROSITE" id="PS50883">
    <property type="entry name" value="EAL"/>
    <property type="match status" value="1"/>
</dbReference>
<dbReference type="NCBIfam" id="TIGR00254">
    <property type="entry name" value="GGDEF"/>
    <property type="match status" value="1"/>
</dbReference>
<evidence type="ECO:0000313" key="3">
    <source>
        <dbReference type="EMBL" id="EDP18281.1"/>
    </source>
</evidence>
<dbReference type="SUPFAM" id="SSF55073">
    <property type="entry name" value="Nucleotide cyclase"/>
    <property type="match status" value="1"/>
</dbReference>
<organism evidence="3 4">
    <name type="scientific">Enterocloster bolteae (strain ATCC BAA-613 / DSM 15670 / CCUG 46953 / JCM 12243 / WAL 16351)</name>
    <name type="common">Clostridium bolteae</name>
    <dbReference type="NCBI Taxonomy" id="411902"/>
    <lineage>
        <taxon>Bacteria</taxon>
        <taxon>Bacillati</taxon>
        <taxon>Bacillota</taxon>
        <taxon>Clostridia</taxon>
        <taxon>Lachnospirales</taxon>
        <taxon>Lachnospiraceae</taxon>
        <taxon>Enterocloster</taxon>
    </lineage>
</organism>
<evidence type="ECO:0000313" key="4">
    <source>
        <dbReference type="Proteomes" id="UP000005396"/>
    </source>
</evidence>
<dbReference type="PROSITE" id="PS50887">
    <property type="entry name" value="GGDEF"/>
    <property type="match status" value="1"/>
</dbReference>
<dbReference type="Gene3D" id="3.20.20.450">
    <property type="entry name" value="EAL domain"/>
    <property type="match status" value="1"/>
</dbReference>
<dbReference type="RefSeq" id="WP_002568760.1">
    <property type="nucleotide sequence ID" value="NZ_DS480676.1"/>
</dbReference>
<dbReference type="Pfam" id="PF01590">
    <property type="entry name" value="GAF"/>
    <property type="match status" value="1"/>
</dbReference>
<proteinExistence type="predicted"/>
<dbReference type="CDD" id="cd01949">
    <property type="entry name" value="GGDEF"/>
    <property type="match status" value="1"/>
</dbReference>
<dbReference type="EMBL" id="ABCC02000017">
    <property type="protein sequence ID" value="EDP18281.1"/>
    <property type="molecule type" value="Genomic_DNA"/>
</dbReference>
<feature type="domain" description="EAL" evidence="1">
    <location>
        <begin position="446"/>
        <end position="700"/>
    </location>
</feature>
<feature type="domain" description="GGDEF" evidence="2">
    <location>
        <begin position="321"/>
        <end position="442"/>
    </location>
</feature>
<dbReference type="InterPro" id="IPR001633">
    <property type="entry name" value="EAL_dom"/>
</dbReference>
<dbReference type="Proteomes" id="UP000005396">
    <property type="component" value="Unassembled WGS sequence"/>
</dbReference>
<dbReference type="InterPro" id="IPR029787">
    <property type="entry name" value="Nucleotide_cyclase"/>
</dbReference>
<dbReference type="Pfam" id="PF00990">
    <property type="entry name" value="GGDEF"/>
    <property type="match status" value="1"/>
</dbReference>
<dbReference type="InterPro" id="IPR003018">
    <property type="entry name" value="GAF"/>
</dbReference>
<dbReference type="Gene3D" id="3.30.450.40">
    <property type="match status" value="1"/>
</dbReference>
<dbReference type="SMART" id="SM00052">
    <property type="entry name" value="EAL"/>
    <property type="match status" value="1"/>
</dbReference>
<dbReference type="SUPFAM" id="SSF55781">
    <property type="entry name" value="GAF domain-like"/>
    <property type="match status" value="1"/>
</dbReference>